<dbReference type="Proteomes" id="UP000179013">
    <property type="component" value="Unassembled WGS sequence"/>
</dbReference>
<evidence type="ECO:0000313" key="2">
    <source>
        <dbReference type="EMBL" id="OGM12543.1"/>
    </source>
</evidence>
<comment type="caution">
    <text evidence="2">The sequence shown here is derived from an EMBL/GenBank/DDBJ whole genome shotgun (WGS) entry which is preliminary data.</text>
</comment>
<sequence length="202" mass="22885">MKNLKGFTLVEILIVLVLMSVLAGALLSLQFILTQNQIVVWQSYVGVSEANNNVSALVREARTLRYADNGDYPLLLAEDNELIFYSDVDYDGSAERIRYFLVGTDFTKGVIEPTAPPVSYPTNQEKIKVVSDNVRNEATPVFEYYNEDWPEDLVNNPLSTPADPSDIKLVKIYLRLNTVADKPEKDFILESYTQLRTLKENL</sequence>
<dbReference type="InterPro" id="IPR012902">
    <property type="entry name" value="N_methyl_site"/>
</dbReference>
<dbReference type="InterPro" id="IPR045584">
    <property type="entry name" value="Pilin-like"/>
</dbReference>
<gene>
    <name evidence="2" type="ORF">A2V80_00945</name>
</gene>
<dbReference type="NCBIfam" id="TIGR02532">
    <property type="entry name" value="IV_pilin_GFxxxE"/>
    <property type="match status" value="1"/>
</dbReference>
<feature type="transmembrane region" description="Helical" evidence="1">
    <location>
        <begin position="12"/>
        <end position="33"/>
    </location>
</feature>
<dbReference type="EMBL" id="MGFU01000035">
    <property type="protein sequence ID" value="OGM12543.1"/>
    <property type="molecule type" value="Genomic_DNA"/>
</dbReference>
<dbReference type="SUPFAM" id="SSF54523">
    <property type="entry name" value="Pili subunits"/>
    <property type="match status" value="1"/>
</dbReference>
<dbReference type="AlphaFoldDB" id="A0A1F7XC53"/>
<keyword evidence="1" id="KW-0812">Transmembrane</keyword>
<evidence type="ECO:0000256" key="1">
    <source>
        <dbReference type="SAM" id="Phobius"/>
    </source>
</evidence>
<keyword evidence="1" id="KW-1133">Transmembrane helix</keyword>
<organism evidence="2 3">
    <name type="scientific">Candidatus Woesebacteria bacterium RBG_16_39_8b</name>
    <dbReference type="NCBI Taxonomy" id="1802482"/>
    <lineage>
        <taxon>Bacteria</taxon>
        <taxon>Candidatus Woeseibacteriota</taxon>
    </lineage>
</organism>
<reference evidence="2 3" key="1">
    <citation type="journal article" date="2016" name="Nat. Commun.">
        <title>Thousands of microbial genomes shed light on interconnected biogeochemical processes in an aquifer system.</title>
        <authorList>
            <person name="Anantharaman K."/>
            <person name="Brown C.T."/>
            <person name="Hug L.A."/>
            <person name="Sharon I."/>
            <person name="Castelle C.J."/>
            <person name="Probst A.J."/>
            <person name="Thomas B.C."/>
            <person name="Singh A."/>
            <person name="Wilkins M.J."/>
            <person name="Karaoz U."/>
            <person name="Brodie E.L."/>
            <person name="Williams K.H."/>
            <person name="Hubbard S.S."/>
            <person name="Banfield J.F."/>
        </authorList>
    </citation>
    <scope>NUCLEOTIDE SEQUENCE [LARGE SCALE GENOMIC DNA]</scope>
</reference>
<dbReference type="Pfam" id="PF07963">
    <property type="entry name" value="N_methyl"/>
    <property type="match status" value="1"/>
</dbReference>
<proteinExistence type="predicted"/>
<evidence type="ECO:0000313" key="3">
    <source>
        <dbReference type="Proteomes" id="UP000179013"/>
    </source>
</evidence>
<keyword evidence="1" id="KW-0472">Membrane</keyword>
<accession>A0A1F7XC53</accession>
<name>A0A1F7XC53_9BACT</name>
<dbReference type="PROSITE" id="PS00409">
    <property type="entry name" value="PROKAR_NTER_METHYL"/>
    <property type="match status" value="1"/>
</dbReference>
<evidence type="ECO:0008006" key="4">
    <source>
        <dbReference type="Google" id="ProtNLM"/>
    </source>
</evidence>
<protein>
    <recommendedName>
        <fullName evidence="4">Type II secretion system protein J</fullName>
    </recommendedName>
</protein>